<evidence type="ECO:0000259" key="5">
    <source>
        <dbReference type="PROSITE" id="PS50255"/>
    </source>
</evidence>
<evidence type="ECO:0000256" key="2">
    <source>
        <dbReference type="ARBA" id="ARBA00022723"/>
    </source>
</evidence>
<dbReference type="GO" id="GO:0020037">
    <property type="term" value="F:heme binding"/>
    <property type="evidence" value="ECO:0007669"/>
    <property type="project" value="TreeGrafter"/>
</dbReference>
<dbReference type="EMBL" id="JACFOF010000016">
    <property type="protein sequence ID" value="MBW7954101.1"/>
    <property type="molecule type" value="Genomic_DNA"/>
</dbReference>
<accession>A0A952AMH1</accession>
<dbReference type="PROSITE" id="PS50255">
    <property type="entry name" value="CYTOCHROME_B5_2"/>
    <property type="match status" value="1"/>
</dbReference>
<proteinExistence type="inferred from homology"/>
<dbReference type="PANTHER" id="PTHR19359">
    <property type="entry name" value="CYTOCHROME B5"/>
    <property type="match status" value="1"/>
</dbReference>
<keyword evidence="1" id="KW-0349">Heme</keyword>
<dbReference type="SUPFAM" id="SSF55856">
    <property type="entry name" value="Cytochrome b5-like heme/steroid binding domain"/>
    <property type="match status" value="1"/>
</dbReference>
<comment type="similarity">
    <text evidence="4">Belongs to the cytochrome b5 family.</text>
</comment>
<dbReference type="InterPro" id="IPR036400">
    <property type="entry name" value="Cyt_B5-like_heme/steroid_sf"/>
</dbReference>
<protein>
    <submittedName>
        <fullName evidence="6">Cytochrome b5 domain-containing protein</fullName>
    </submittedName>
</protein>
<sequence>MAIEGLVYDVTSYVSSHPGEEQILLGCGKDATSLFNTKANQGIPHSSNADRIKAGLLIGRLSD</sequence>
<evidence type="ECO:0000313" key="6">
    <source>
        <dbReference type="EMBL" id="MBW7954101.1"/>
    </source>
</evidence>
<dbReference type="SMART" id="SM01117">
    <property type="entry name" value="Cyt-b5"/>
    <property type="match status" value="1"/>
</dbReference>
<dbReference type="GO" id="GO:0016020">
    <property type="term" value="C:membrane"/>
    <property type="evidence" value="ECO:0007669"/>
    <property type="project" value="TreeGrafter"/>
</dbReference>
<dbReference type="AlphaFoldDB" id="A0A952AMH1"/>
<dbReference type="Gene3D" id="3.10.120.10">
    <property type="entry name" value="Cytochrome b5-like heme/steroid binding domain"/>
    <property type="match status" value="1"/>
</dbReference>
<evidence type="ECO:0000256" key="3">
    <source>
        <dbReference type="ARBA" id="ARBA00023004"/>
    </source>
</evidence>
<evidence type="ECO:0000256" key="1">
    <source>
        <dbReference type="ARBA" id="ARBA00022617"/>
    </source>
</evidence>
<reference evidence="6" key="1">
    <citation type="journal article" date="2022" name="ISME J.">
        <title>A general approach to explore prokaryotic protein glycosylation reveals the unique surface layer modulation of an anammox bacterium.</title>
        <authorList>
            <person name="Pabst M."/>
            <person name="Grouzdev D.S."/>
            <person name="Lawson C.E."/>
            <person name="Kleikamp H.B.C."/>
            <person name="de Ram C."/>
            <person name="Louwen R."/>
            <person name="Lin Y.M."/>
            <person name="Lucker S."/>
            <person name="van Loosdrecht M.C.M."/>
            <person name="Laureni M."/>
        </authorList>
    </citation>
    <scope>NUCLEOTIDE SEQUENCE</scope>
    <source>
        <strain evidence="6">BROCD043</strain>
    </source>
</reference>
<gene>
    <name evidence="6" type="ORF">H3C67_04930</name>
</gene>
<organism evidence="6 7">
    <name type="scientific">Candidatus Dojkabacteria bacterium</name>
    <dbReference type="NCBI Taxonomy" id="2099670"/>
    <lineage>
        <taxon>Bacteria</taxon>
        <taxon>Candidatus Dojkabacteria</taxon>
    </lineage>
</organism>
<comment type="caution">
    <text evidence="6">The sequence shown here is derived from an EMBL/GenBank/DDBJ whole genome shotgun (WGS) entry which is preliminary data.</text>
</comment>
<evidence type="ECO:0000256" key="4">
    <source>
        <dbReference type="ARBA" id="ARBA00038168"/>
    </source>
</evidence>
<name>A0A952AMH1_9BACT</name>
<keyword evidence="3" id="KW-0408">Iron</keyword>
<dbReference type="GO" id="GO:0046872">
    <property type="term" value="F:metal ion binding"/>
    <property type="evidence" value="ECO:0007669"/>
    <property type="project" value="UniProtKB-KW"/>
</dbReference>
<feature type="domain" description="Cytochrome b5 heme-binding" evidence="5">
    <location>
        <begin position="1"/>
        <end position="62"/>
    </location>
</feature>
<dbReference type="Proteomes" id="UP000781173">
    <property type="component" value="Unassembled WGS sequence"/>
</dbReference>
<dbReference type="InterPro" id="IPR001199">
    <property type="entry name" value="Cyt_B5-like_heme/steroid-bd"/>
</dbReference>
<dbReference type="Pfam" id="PF00173">
    <property type="entry name" value="Cyt-b5"/>
    <property type="match status" value="1"/>
</dbReference>
<keyword evidence="2" id="KW-0479">Metal-binding</keyword>
<evidence type="ECO:0000313" key="7">
    <source>
        <dbReference type="Proteomes" id="UP000781173"/>
    </source>
</evidence>
<dbReference type="InterPro" id="IPR050668">
    <property type="entry name" value="Cytochrome_b5"/>
</dbReference>